<reference evidence="1 2" key="1">
    <citation type="journal article" date="2015" name="Proc. Natl. Acad. Sci. U.S.A.">
        <title>The resurrection genome of Boea hygrometrica: A blueprint for survival of dehydration.</title>
        <authorList>
            <person name="Xiao L."/>
            <person name="Yang G."/>
            <person name="Zhang L."/>
            <person name="Yang X."/>
            <person name="Zhao S."/>
            <person name="Ji Z."/>
            <person name="Zhou Q."/>
            <person name="Hu M."/>
            <person name="Wang Y."/>
            <person name="Chen M."/>
            <person name="Xu Y."/>
            <person name="Jin H."/>
            <person name="Xiao X."/>
            <person name="Hu G."/>
            <person name="Bao F."/>
            <person name="Hu Y."/>
            <person name="Wan P."/>
            <person name="Li L."/>
            <person name="Deng X."/>
            <person name="Kuang T."/>
            <person name="Xiang C."/>
            <person name="Zhu J.K."/>
            <person name="Oliver M.J."/>
            <person name="He Y."/>
        </authorList>
    </citation>
    <scope>NUCLEOTIDE SEQUENCE [LARGE SCALE GENOMIC DNA]</scope>
    <source>
        <strain evidence="2">cv. XS01</strain>
    </source>
</reference>
<evidence type="ECO:0000313" key="2">
    <source>
        <dbReference type="Proteomes" id="UP000250235"/>
    </source>
</evidence>
<proteinExistence type="predicted"/>
<dbReference type="AlphaFoldDB" id="A0A2Z7C1Y7"/>
<protein>
    <submittedName>
        <fullName evidence="1">Short-chain dehydrogenase TIC 32, chloroplastic</fullName>
    </submittedName>
</protein>
<dbReference type="OrthoDB" id="191139at2759"/>
<dbReference type="Proteomes" id="UP000250235">
    <property type="component" value="Unassembled WGS sequence"/>
</dbReference>
<accession>A0A2Z7C1Y7</accession>
<sequence>MANVTGKYYSDCNEALTSKLGSSLAEASRLWSVSELMVSGDCKVVFDSFGSLSKK</sequence>
<gene>
    <name evidence="1" type="ORF">F511_22928</name>
</gene>
<evidence type="ECO:0000313" key="1">
    <source>
        <dbReference type="EMBL" id="KZV40727.1"/>
    </source>
</evidence>
<dbReference type="EMBL" id="KQ999880">
    <property type="protein sequence ID" value="KZV40727.1"/>
    <property type="molecule type" value="Genomic_DNA"/>
</dbReference>
<keyword evidence="2" id="KW-1185">Reference proteome</keyword>
<organism evidence="1 2">
    <name type="scientific">Dorcoceras hygrometricum</name>
    <dbReference type="NCBI Taxonomy" id="472368"/>
    <lineage>
        <taxon>Eukaryota</taxon>
        <taxon>Viridiplantae</taxon>
        <taxon>Streptophyta</taxon>
        <taxon>Embryophyta</taxon>
        <taxon>Tracheophyta</taxon>
        <taxon>Spermatophyta</taxon>
        <taxon>Magnoliopsida</taxon>
        <taxon>eudicotyledons</taxon>
        <taxon>Gunneridae</taxon>
        <taxon>Pentapetalae</taxon>
        <taxon>asterids</taxon>
        <taxon>lamiids</taxon>
        <taxon>Lamiales</taxon>
        <taxon>Gesneriaceae</taxon>
        <taxon>Didymocarpoideae</taxon>
        <taxon>Trichosporeae</taxon>
        <taxon>Loxocarpinae</taxon>
        <taxon>Dorcoceras</taxon>
    </lineage>
</organism>
<name>A0A2Z7C1Y7_9LAMI</name>